<evidence type="ECO:0000256" key="3">
    <source>
        <dbReference type="ARBA" id="ARBA00020280"/>
    </source>
</evidence>
<comment type="similarity">
    <text evidence="2">Belongs to the TRAP-alpha family.</text>
</comment>
<proteinExistence type="inferred from homology"/>
<comment type="function">
    <text evidence="9">TRAP proteins are part of a complex whose function is to bind calcium to the ER membrane and thereby regulate the retention of ER resident proteins. May be involved in the recycling of the translocation apparatus after completion of the translocation process or may function as a membrane-bound chaperone facilitating folding of translocated proteins.</text>
</comment>
<dbReference type="OrthoDB" id="1926781at2759"/>
<evidence type="ECO:0000256" key="12">
    <source>
        <dbReference type="SAM" id="MobiDB-lite"/>
    </source>
</evidence>
<comment type="caution">
    <text evidence="15">The sequence shown here is derived from an EMBL/GenBank/DDBJ whole genome shotgun (WGS) entry which is preliminary data.</text>
</comment>
<evidence type="ECO:0000256" key="14">
    <source>
        <dbReference type="SAM" id="SignalP"/>
    </source>
</evidence>
<protein>
    <recommendedName>
        <fullName evidence="3">Translocon-associated protein subunit alpha</fullName>
    </recommendedName>
    <alternativeName>
        <fullName evidence="11">Signal sequence receptor subunit alpha</fullName>
    </alternativeName>
</protein>
<keyword evidence="6" id="KW-0256">Endoplasmic reticulum</keyword>
<organism evidence="15 16">
    <name type="scientific">Mizuhopecten yessoensis</name>
    <name type="common">Japanese scallop</name>
    <name type="synonym">Patinopecten yessoensis</name>
    <dbReference type="NCBI Taxonomy" id="6573"/>
    <lineage>
        <taxon>Eukaryota</taxon>
        <taxon>Metazoa</taxon>
        <taxon>Spiralia</taxon>
        <taxon>Lophotrochozoa</taxon>
        <taxon>Mollusca</taxon>
        <taxon>Bivalvia</taxon>
        <taxon>Autobranchia</taxon>
        <taxon>Pteriomorphia</taxon>
        <taxon>Pectinida</taxon>
        <taxon>Pectinoidea</taxon>
        <taxon>Pectinidae</taxon>
        <taxon>Mizuhopecten</taxon>
    </lineage>
</organism>
<evidence type="ECO:0000256" key="9">
    <source>
        <dbReference type="ARBA" id="ARBA00025620"/>
    </source>
</evidence>
<dbReference type="GO" id="GO:0005789">
    <property type="term" value="C:endoplasmic reticulum membrane"/>
    <property type="evidence" value="ECO:0007669"/>
    <property type="project" value="UniProtKB-SubCell"/>
</dbReference>
<feature type="chain" id="PRO_5012690747" description="Translocon-associated protein subunit alpha" evidence="14">
    <location>
        <begin position="29"/>
        <end position="302"/>
    </location>
</feature>
<feature type="compositionally biased region" description="Acidic residues" evidence="12">
    <location>
        <begin position="44"/>
        <end position="64"/>
    </location>
</feature>
<evidence type="ECO:0000256" key="1">
    <source>
        <dbReference type="ARBA" id="ARBA00004115"/>
    </source>
</evidence>
<evidence type="ECO:0000256" key="2">
    <source>
        <dbReference type="ARBA" id="ARBA00006776"/>
    </source>
</evidence>
<evidence type="ECO:0000313" key="15">
    <source>
        <dbReference type="EMBL" id="OWF54559.1"/>
    </source>
</evidence>
<evidence type="ECO:0000256" key="10">
    <source>
        <dbReference type="ARBA" id="ARBA00025854"/>
    </source>
</evidence>
<feature type="region of interest" description="Disordered" evidence="12">
    <location>
        <begin position="38"/>
        <end position="87"/>
    </location>
</feature>
<feature type="transmembrane region" description="Helical" evidence="13">
    <location>
        <begin position="219"/>
        <end position="240"/>
    </location>
</feature>
<reference evidence="15 16" key="1">
    <citation type="journal article" date="2017" name="Nat. Ecol. Evol.">
        <title>Scallop genome provides insights into evolution of bilaterian karyotype and development.</title>
        <authorList>
            <person name="Wang S."/>
            <person name="Zhang J."/>
            <person name="Jiao W."/>
            <person name="Li J."/>
            <person name="Xun X."/>
            <person name="Sun Y."/>
            <person name="Guo X."/>
            <person name="Huan P."/>
            <person name="Dong B."/>
            <person name="Zhang L."/>
            <person name="Hu X."/>
            <person name="Sun X."/>
            <person name="Wang J."/>
            <person name="Zhao C."/>
            <person name="Wang Y."/>
            <person name="Wang D."/>
            <person name="Huang X."/>
            <person name="Wang R."/>
            <person name="Lv J."/>
            <person name="Li Y."/>
            <person name="Zhang Z."/>
            <person name="Liu B."/>
            <person name="Lu W."/>
            <person name="Hui Y."/>
            <person name="Liang J."/>
            <person name="Zhou Z."/>
            <person name="Hou R."/>
            <person name="Li X."/>
            <person name="Liu Y."/>
            <person name="Li H."/>
            <person name="Ning X."/>
            <person name="Lin Y."/>
            <person name="Zhao L."/>
            <person name="Xing Q."/>
            <person name="Dou J."/>
            <person name="Li Y."/>
            <person name="Mao J."/>
            <person name="Guo H."/>
            <person name="Dou H."/>
            <person name="Li T."/>
            <person name="Mu C."/>
            <person name="Jiang W."/>
            <person name="Fu Q."/>
            <person name="Fu X."/>
            <person name="Miao Y."/>
            <person name="Liu J."/>
            <person name="Yu Q."/>
            <person name="Li R."/>
            <person name="Liao H."/>
            <person name="Li X."/>
            <person name="Kong Y."/>
            <person name="Jiang Z."/>
            <person name="Chourrout D."/>
            <person name="Li R."/>
            <person name="Bao Z."/>
        </authorList>
    </citation>
    <scope>NUCLEOTIDE SEQUENCE [LARGE SCALE GENOMIC DNA]</scope>
    <source>
        <strain evidence="15 16">PY_sf001</strain>
    </source>
</reference>
<feature type="region of interest" description="Disordered" evidence="12">
    <location>
        <begin position="275"/>
        <end position="302"/>
    </location>
</feature>
<dbReference type="Pfam" id="PF03896">
    <property type="entry name" value="TRAP_alpha"/>
    <property type="match status" value="1"/>
</dbReference>
<dbReference type="AlphaFoldDB" id="A0A210R0M9"/>
<keyword evidence="16" id="KW-1185">Reference proteome</keyword>
<keyword evidence="4 13" id="KW-0812">Transmembrane</keyword>
<evidence type="ECO:0000313" key="16">
    <source>
        <dbReference type="Proteomes" id="UP000242188"/>
    </source>
</evidence>
<feature type="signal peptide" evidence="14">
    <location>
        <begin position="1"/>
        <end position="28"/>
    </location>
</feature>
<evidence type="ECO:0000256" key="6">
    <source>
        <dbReference type="ARBA" id="ARBA00022824"/>
    </source>
</evidence>
<dbReference type="EMBL" id="NEDP02000981">
    <property type="protein sequence ID" value="OWF54559.1"/>
    <property type="molecule type" value="Genomic_DNA"/>
</dbReference>
<dbReference type="InterPro" id="IPR005595">
    <property type="entry name" value="TRAP_alpha"/>
</dbReference>
<keyword evidence="8 13" id="KW-0472">Membrane</keyword>
<evidence type="ECO:0000256" key="11">
    <source>
        <dbReference type="ARBA" id="ARBA00031071"/>
    </source>
</evidence>
<comment type="subunit">
    <text evidence="10">Heterotetramer of TRAP-alpha, TRAP-beta, TRAP-delta and TRAP-gamma. Interacts with palmitoylated calnexin (CALX), the interaction is required for efficient folding of glycosylated proteins.</text>
</comment>
<evidence type="ECO:0000256" key="4">
    <source>
        <dbReference type="ARBA" id="ARBA00022692"/>
    </source>
</evidence>
<evidence type="ECO:0000256" key="13">
    <source>
        <dbReference type="SAM" id="Phobius"/>
    </source>
</evidence>
<feature type="compositionally biased region" description="Basic residues" evidence="12">
    <location>
        <begin position="282"/>
        <end position="295"/>
    </location>
</feature>
<gene>
    <name evidence="15" type="ORF">KP79_PYT13435</name>
</gene>
<evidence type="ECO:0000256" key="5">
    <source>
        <dbReference type="ARBA" id="ARBA00022729"/>
    </source>
</evidence>
<evidence type="ECO:0000256" key="8">
    <source>
        <dbReference type="ARBA" id="ARBA00023136"/>
    </source>
</evidence>
<keyword evidence="5 14" id="KW-0732">Signal</keyword>
<keyword evidence="7 13" id="KW-1133">Transmembrane helix</keyword>
<evidence type="ECO:0000256" key="7">
    <source>
        <dbReference type="ARBA" id="ARBA00022989"/>
    </source>
</evidence>
<feature type="compositionally biased region" description="Acidic residues" evidence="12">
    <location>
        <begin position="72"/>
        <end position="82"/>
    </location>
</feature>
<accession>A0A210R0M9</accession>
<sequence length="302" mass="33609">MKSFLGNFVLFLLLVLPSTLLLFGNGNAGGLVANADNNDHGDAMEGEEDDDAAVETEEAGEEEGAAVTETEKTDDEEEEEEVEKVKPSEDADAVILFTKPVDTTDLPAGQLVRFLVGFTNNGEKTFTVETLEASFRYPQDYSFYIQNFTTATYNAEVENNKQATFEYGFTPSDTFASRPFGLTILLNYKDDAGTQYQHAVYNDTVNIIEPDEGLDGETFFMYLFLIAIAILLIVVAQQFLGSITKKRLLKPRQPVEMGTQNSDIDFDWIPKEALQMNTSPKRSPKQSPRQRRSKRTAGSGEE</sequence>
<dbReference type="STRING" id="6573.A0A210R0M9"/>
<comment type="subcellular location">
    <subcellularLocation>
        <location evidence="1">Endoplasmic reticulum membrane</location>
        <topology evidence="1">Single-pass type I membrane protein</topology>
    </subcellularLocation>
</comment>
<dbReference type="PANTHER" id="PTHR12924:SF0">
    <property type="entry name" value="TRANSLOCON-ASSOCIATED PROTEIN SUBUNIT ALPHA"/>
    <property type="match status" value="1"/>
</dbReference>
<name>A0A210R0M9_MIZYE</name>
<dbReference type="PANTHER" id="PTHR12924">
    <property type="entry name" value="TRANSLOCON-ASSOCIATED PROTEIN, ALPHA SUBUNIT"/>
    <property type="match status" value="1"/>
</dbReference>
<dbReference type="Proteomes" id="UP000242188">
    <property type="component" value="Unassembled WGS sequence"/>
</dbReference>